<dbReference type="EMBL" id="CP124550">
    <property type="protein sequence ID" value="WIO46431.1"/>
    <property type="molecule type" value="Genomic_DNA"/>
</dbReference>
<feature type="transmembrane region" description="Helical" evidence="1">
    <location>
        <begin position="102"/>
        <end position="131"/>
    </location>
</feature>
<keyword evidence="1" id="KW-1133">Transmembrane helix</keyword>
<keyword evidence="3" id="KW-1185">Reference proteome</keyword>
<dbReference type="Proteomes" id="UP001177295">
    <property type="component" value="Chromosome"/>
</dbReference>
<feature type="transmembrane region" description="Helical" evidence="1">
    <location>
        <begin position="16"/>
        <end position="37"/>
    </location>
</feature>
<accession>A0ABY8WWV5</accession>
<keyword evidence="1" id="KW-0812">Transmembrane</keyword>
<feature type="transmembrane region" description="Helical" evidence="1">
    <location>
        <begin position="182"/>
        <end position="198"/>
    </location>
</feature>
<feature type="transmembrane region" description="Helical" evidence="1">
    <location>
        <begin position="57"/>
        <end position="81"/>
    </location>
</feature>
<feature type="transmembrane region" description="Helical" evidence="1">
    <location>
        <begin position="210"/>
        <end position="230"/>
    </location>
</feature>
<evidence type="ECO:0000256" key="1">
    <source>
        <dbReference type="SAM" id="Phobius"/>
    </source>
</evidence>
<sequence length="239" mass="26327">MLRLMKLEFRRNKIKTYIIASAVAGVMMTGFLFLIAYAPRIDHDADLQMFAGYNNLISLFFMVNMAVFATLSGTMYARFIIEEYKEKRAVLLFSYPVKRDRIMLAKLVAVFLFVVIAMMLSSLLAFGVFGVSETIAPLVDEPLSLHTLSRALKVAIIMAIIAAEIGIMAVGIGFIKKSVPTTILSAVALSSFFCNIMFNMTSDANKSDVAAIIFMLVTTLAGVIVSAILMKTVNTMEVE</sequence>
<organism evidence="2 3">
    <name type="scientific">Candidatus Southlakia epibionticum</name>
    <dbReference type="NCBI Taxonomy" id="3043284"/>
    <lineage>
        <taxon>Bacteria</taxon>
        <taxon>Candidatus Saccharimonadota</taxon>
        <taxon>Candidatus Saccharimonadia</taxon>
        <taxon>Candidatus Saccharimonadales</taxon>
        <taxon>Candidatus Saccharimonadaceae</taxon>
        <taxon>Candidatus Southlakia</taxon>
    </lineage>
</organism>
<feature type="transmembrane region" description="Helical" evidence="1">
    <location>
        <begin position="151"/>
        <end position="175"/>
    </location>
</feature>
<evidence type="ECO:0000313" key="3">
    <source>
        <dbReference type="Proteomes" id="UP001177295"/>
    </source>
</evidence>
<reference evidence="2 3" key="1">
    <citation type="journal article" date="2023" name="Cell">
        <title>Genetic manipulation of Patescibacteria provides mechanistic insights into microbial dark matter and the epibiotic lifestyle.</title>
        <authorList>
            <person name="Wang Y."/>
            <person name="Gallagher L.A."/>
            <person name="Andrade P.A."/>
            <person name="Liu A."/>
            <person name="Humphreys I.R."/>
            <person name="Turkarslan S."/>
            <person name="Cutler K.J."/>
            <person name="Arrieta-Ortiz M.L."/>
            <person name="Li Y."/>
            <person name="Radey M.C."/>
            <person name="McLean J.S."/>
            <person name="Cong Q."/>
            <person name="Baker D."/>
            <person name="Baliga N.S."/>
            <person name="Peterson S.B."/>
            <person name="Mougous J.D."/>
        </authorList>
    </citation>
    <scope>NUCLEOTIDE SEQUENCE [LARGE SCALE GENOMIC DNA]</scope>
    <source>
        <strain evidence="2 3">ML1</strain>
    </source>
</reference>
<name>A0ABY8WWV5_9BACT</name>
<keyword evidence="1" id="KW-0472">Membrane</keyword>
<dbReference type="Pfam" id="PF12730">
    <property type="entry name" value="ABC2_membrane_4"/>
    <property type="match status" value="1"/>
</dbReference>
<evidence type="ECO:0000313" key="2">
    <source>
        <dbReference type="EMBL" id="WIO46431.1"/>
    </source>
</evidence>
<gene>
    <name evidence="2" type="ORF">SEML1_0835</name>
</gene>
<proteinExistence type="predicted"/>
<protein>
    <submittedName>
        <fullName evidence="2">ABC transporter permease</fullName>
    </submittedName>
</protein>